<gene>
    <name evidence="1" type="ORF">CRN84_20605</name>
    <name evidence="2" type="ORF">NCTC12282_05651</name>
</gene>
<reference evidence="1" key="2">
    <citation type="submission" date="2017-09" db="EMBL/GenBank/DDBJ databases">
        <title>FDA dAtabase for Regulatory Grade micrObial Sequences (FDA-ARGOS): Supporting development and validation of Infectious Disease Dx tests.</title>
        <authorList>
            <person name="Minogue T."/>
            <person name="Wolcott M."/>
            <person name="Wasieloski L."/>
            <person name="Aguilar W."/>
            <person name="Moore D."/>
            <person name="Tallon L.J."/>
            <person name="Sadzewicz L."/>
            <person name="Ott S."/>
            <person name="Zhao X."/>
            <person name="Nagaraj S."/>
            <person name="Vavikolanu K."/>
            <person name="Aluvathingal J."/>
            <person name="Nadendla S."/>
            <person name="Sichtig H."/>
        </authorList>
    </citation>
    <scope>NUCLEOTIDE SEQUENCE</scope>
    <source>
        <strain evidence="1">FDAARGOS_387</strain>
    </source>
</reference>
<evidence type="ECO:0008006" key="5">
    <source>
        <dbReference type="Google" id="ProtNLM"/>
    </source>
</evidence>
<dbReference type="Proteomes" id="UP000373449">
    <property type="component" value="Unassembled WGS sequence"/>
</dbReference>
<dbReference type="OrthoDB" id="8612318at2"/>
<evidence type="ECO:0000313" key="4">
    <source>
        <dbReference type="Proteomes" id="UP000373449"/>
    </source>
</evidence>
<sequence>MVIVLIKCLFKSTLPILFLLSTMVRADGSEKIMVIPFSLDLDYSTPMAVLEMNGLRARFMIDTGSVTALHLNEVFMSQISGLVMDEGKERSTDATGEIFYNHRFHFPSLTVNGMTFKNIHGVSLTPWGLTLGESTNRPNTMVIGLNLFHDKVIRLDYHQRRVIVGESLESIGVKPSEEWVSLPLLMTADGIIVTLSIGGNDYAFILDTGASISVFWKDHLKSLLWREQCNILGDKATEDELNAADCVSLTLNDTGAKKVKTPVLLLNGNFSHLPFDGLLGTTFLDEYETVIDYPKQRLLIRTAR</sequence>
<reference evidence="2 4" key="3">
    <citation type="submission" date="2019-03" db="EMBL/GenBank/DDBJ databases">
        <authorList>
            <consortium name="Pathogen Informatics"/>
        </authorList>
    </citation>
    <scope>NUCLEOTIDE SEQUENCE [LARGE SCALE GENOMIC DNA]</scope>
    <source>
        <strain evidence="2 4">NCTC12282</strain>
    </source>
</reference>
<dbReference type="Gene3D" id="2.40.70.10">
    <property type="entry name" value="Acid Proteases"/>
    <property type="match status" value="2"/>
</dbReference>
<accession>A0A2C6DSW0</accession>
<proteinExistence type="predicted"/>
<name>A0A2C6DSW0_9GAMM</name>
<protein>
    <recommendedName>
        <fullName evidence="5">Retroviral aspartyl protease</fullName>
    </recommendedName>
</protein>
<dbReference type="PROSITE" id="PS00141">
    <property type="entry name" value="ASP_PROTEASE"/>
    <property type="match status" value="1"/>
</dbReference>
<dbReference type="InterPro" id="IPR021109">
    <property type="entry name" value="Peptidase_aspartic_dom_sf"/>
</dbReference>
<dbReference type="SUPFAM" id="SSF50630">
    <property type="entry name" value="Acid proteases"/>
    <property type="match status" value="1"/>
</dbReference>
<dbReference type="AlphaFoldDB" id="A0A2C6DSW0"/>
<evidence type="ECO:0000313" key="1">
    <source>
        <dbReference type="EMBL" id="PHI31565.1"/>
    </source>
</evidence>
<dbReference type="Proteomes" id="UP000224974">
    <property type="component" value="Unassembled WGS sequence"/>
</dbReference>
<dbReference type="RefSeq" id="WP_051323422.1">
    <property type="nucleotide sequence ID" value="NZ_CAADJA010000002.1"/>
</dbReference>
<reference evidence="3" key="1">
    <citation type="submission" date="2017-09" db="EMBL/GenBank/DDBJ databases">
        <title>FDA dAtabase for Regulatory Grade micrObial Sequences (FDA-ARGOS): Supporting development and validation of Infectious Disease Dx tests.</title>
        <authorList>
            <person name="Minogue T."/>
            <person name="Wolcott M."/>
            <person name="Wasieloski L."/>
            <person name="Aguilar W."/>
            <person name="Moore D."/>
            <person name="Tallon L."/>
            <person name="Sadzewicz L."/>
            <person name="Ott S."/>
            <person name="Zhao X."/>
            <person name="Nagaraj S."/>
            <person name="Vavikolanu K."/>
            <person name="Aluvathingal J."/>
            <person name="Nadendla S."/>
            <person name="Sichtig H."/>
        </authorList>
    </citation>
    <scope>NUCLEOTIDE SEQUENCE [LARGE SCALE GENOMIC DNA]</scope>
    <source>
        <strain evidence="3">FDAARGOS_387</strain>
    </source>
</reference>
<dbReference type="EMBL" id="CAADJA010000002">
    <property type="protein sequence ID" value="VFS52078.1"/>
    <property type="molecule type" value="Genomic_DNA"/>
</dbReference>
<organism evidence="1 3">
    <name type="scientific">Budvicia aquatica</name>
    <dbReference type="NCBI Taxonomy" id="82979"/>
    <lineage>
        <taxon>Bacteria</taxon>
        <taxon>Pseudomonadati</taxon>
        <taxon>Pseudomonadota</taxon>
        <taxon>Gammaproteobacteria</taxon>
        <taxon>Enterobacterales</taxon>
        <taxon>Budviciaceae</taxon>
        <taxon>Budvicia</taxon>
    </lineage>
</organism>
<dbReference type="EMBL" id="PDDX01000001">
    <property type="protein sequence ID" value="PHI31565.1"/>
    <property type="molecule type" value="Genomic_DNA"/>
</dbReference>
<keyword evidence="3" id="KW-1185">Reference proteome</keyword>
<evidence type="ECO:0000313" key="2">
    <source>
        <dbReference type="EMBL" id="VFS52078.1"/>
    </source>
</evidence>
<dbReference type="InterPro" id="IPR001969">
    <property type="entry name" value="Aspartic_peptidase_AS"/>
</dbReference>
<evidence type="ECO:0000313" key="3">
    <source>
        <dbReference type="Proteomes" id="UP000224974"/>
    </source>
</evidence>
<dbReference type="GO" id="GO:0006508">
    <property type="term" value="P:proteolysis"/>
    <property type="evidence" value="ECO:0007669"/>
    <property type="project" value="InterPro"/>
</dbReference>
<dbReference type="GO" id="GO:0004190">
    <property type="term" value="F:aspartic-type endopeptidase activity"/>
    <property type="evidence" value="ECO:0007669"/>
    <property type="project" value="InterPro"/>
</dbReference>